<dbReference type="Proteomes" id="UP000521943">
    <property type="component" value="Unassembled WGS sequence"/>
</dbReference>
<evidence type="ECO:0000256" key="1">
    <source>
        <dbReference type="SAM" id="MobiDB-lite"/>
    </source>
</evidence>
<gene>
    <name evidence="2" type="ORF">DFP72DRAFT_1063548</name>
</gene>
<reference evidence="2 3" key="1">
    <citation type="submission" date="2020-07" db="EMBL/GenBank/DDBJ databases">
        <title>Comparative genomics of pyrophilous fungi reveals a link between fire events and developmental genes.</title>
        <authorList>
            <consortium name="DOE Joint Genome Institute"/>
            <person name="Steindorff A.S."/>
            <person name="Carver A."/>
            <person name="Calhoun S."/>
            <person name="Stillman K."/>
            <person name="Liu H."/>
            <person name="Lipzen A."/>
            <person name="Pangilinan J."/>
            <person name="Labutti K."/>
            <person name="Bruns T.D."/>
            <person name="Grigoriev I.V."/>
        </authorList>
    </citation>
    <scope>NUCLEOTIDE SEQUENCE [LARGE SCALE GENOMIC DNA]</scope>
    <source>
        <strain evidence="2 3">CBS 144469</strain>
    </source>
</reference>
<proteinExistence type="predicted"/>
<evidence type="ECO:0000313" key="2">
    <source>
        <dbReference type="EMBL" id="KAF6759811.1"/>
    </source>
</evidence>
<keyword evidence="3" id="KW-1185">Reference proteome</keyword>
<evidence type="ECO:0000313" key="3">
    <source>
        <dbReference type="Proteomes" id="UP000521943"/>
    </source>
</evidence>
<name>A0A8H6I9L3_9AGAR</name>
<feature type="region of interest" description="Disordered" evidence="1">
    <location>
        <begin position="62"/>
        <end position="91"/>
    </location>
</feature>
<accession>A0A8H6I9L3</accession>
<dbReference type="EMBL" id="JACGCI010000014">
    <property type="protein sequence ID" value="KAF6759811.1"/>
    <property type="molecule type" value="Genomic_DNA"/>
</dbReference>
<protein>
    <submittedName>
        <fullName evidence="2">Uncharacterized protein</fullName>
    </submittedName>
</protein>
<organism evidence="2 3">
    <name type="scientific">Ephemerocybe angulata</name>
    <dbReference type="NCBI Taxonomy" id="980116"/>
    <lineage>
        <taxon>Eukaryota</taxon>
        <taxon>Fungi</taxon>
        <taxon>Dikarya</taxon>
        <taxon>Basidiomycota</taxon>
        <taxon>Agaricomycotina</taxon>
        <taxon>Agaricomycetes</taxon>
        <taxon>Agaricomycetidae</taxon>
        <taxon>Agaricales</taxon>
        <taxon>Agaricineae</taxon>
        <taxon>Psathyrellaceae</taxon>
        <taxon>Ephemerocybe</taxon>
    </lineage>
</organism>
<comment type="caution">
    <text evidence="2">The sequence shown here is derived from an EMBL/GenBank/DDBJ whole genome shotgun (WGS) entry which is preliminary data.</text>
</comment>
<sequence>MVNAKKYHTADEIRAANAAKSKRYYDRYLLDYSPTKYSSHYTGTSYKEEINEARRLKYRAKKSVNGQKVGTSNRATPRKALSTSARVSEGEKITREESTRRETLSRALVKGRNQVTAFRYQVPGSVREYFDKLCGRFTSDLGAYDHCVAITFLSHRLEKIGKIMDTMDTVVSEVYQLSGCDEDWKSLDEDRKKMRRVCTWGEELSAMAGLVPDEFLHDFKTKALAYQIQLRHDDLLI</sequence>
<dbReference type="AlphaFoldDB" id="A0A8H6I9L3"/>
<feature type="compositionally biased region" description="Polar residues" evidence="1">
    <location>
        <begin position="64"/>
        <end position="86"/>
    </location>
</feature>